<keyword evidence="3" id="KW-1185">Reference proteome</keyword>
<protein>
    <submittedName>
        <fullName evidence="2">Uncharacterized protein</fullName>
    </submittedName>
</protein>
<evidence type="ECO:0000313" key="3">
    <source>
        <dbReference type="Proteomes" id="UP001054837"/>
    </source>
</evidence>
<keyword evidence="1" id="KW-0732">Signal</keyword>
<feature type="signal peptide" evidence="1">
    <location>
        <begin position="1"/>
        <end position="28"/>
    </location>
</feature>
<name>A0AAV4N4R7_9ARAC</name>
<dbReference type="Proteomes" id="UP001054837">
    <property type="component" value="Unassembled WGS sequence"/>
</dbReference>
<reference evidence="2 3" key="1">
    <citation type="submission" date="2021-06" db="EMBL/GenBank/DDBJ databases">
        <title>Caerostris darwini draft genome.</title>
        <authorList>
            <person name="Kono N."/>
            <person name="Arakawa K."/>
        </authorList>
    </citation>
    <scope>NUCLEOTIDE SEQUENCE [LARGE SCALE GENOMIC DNA]</scope>
</reference>
<comment type="caution">
    <text evidence="2">The sequence shown here is derived from an EMBL/GenBank/DDBJ whole genome shotgun (WGS) entry which is preliminary data.</text>
</comment>
<evidence type="ECO:0000256" key="1">
    <source>
        <dbReference type="SAM" id="SignalP"/>
    </source>
</evidence>
<evidence type="ECO:0000313" key="2">
    <source>
        <dbReference type="EMBL" id="GIX79418.1"/>
    </source>
</evidence>
<dbReference type="EMBL" id="BPLQ01001176">
    <property type="protein sequence ID" value="GIX79418.1"/>
    <property type="molecule type" value="Genomic_DNA"/>
</dbReference>
<dbReference type="AlphaFoldDB" id="A0AAV4N4R7"/>
<sequence length="263" mass="29378">MLIWITAPSAAIGILALLVLLSTAPAIGYPVTTDSDEATTTSVDISDSDSLTIRDLPFANYIANPCSPGTIRTNDRTRSKAQRQSYTIAFFRYMSSYGTLYKQDVLKVINESTIDDCGLLNLPNLPYTPRIQELQEMDDERALKRIHSSLLLHAAHAYFVDHQYLTSSASCSEAVSNRERSIAREAVIIARKQKHMACMTQMTIDELGYTPNDTEDILNSKFPSLQMCSRRALRDCQVMLSTVRLFDVIADYSKSMLESAQVT</sequence>
<organism evidence="2 3">
    <name type="scientific">Caerostris darwini</name>
    <dbReference type="NCBI Taxonomy" id="1538125"/>
    <lineage>
        <taxon>Eukaryota</taxon>
        <taxon>Metazoa</taxon>
        <taxon>Ecdysozoa</taxon>
        <taxon>Arthropoda</taxon>
        <taxon>Chelicerata</taxon>
        <taxon>Arachnida</taxon>
        <taxon>Araneae</taxon>
        <taxon>Araneomorphae</taxon>
        <taxon>Entelegynae</taxon>
        <taxon>Araneoidea</taxon>
        <taxon>Araneidae</taxon>
        <taxon>Caerostris</taxon>
    </lineage>
</organism>
<proteinExistence type="predicted"/>
<gene>
    <name evidence="2" type="primary">AVEN_170528_1</name>
    <name evidence="2" type="ORF">CDAR_228591</name>
</gene>
<feature type="chain" id="PRO_5043506610" evidence="1">
    <location>
        <begin position="29"/>
        <end position="263"/>
    </location>
</feature>
<accession>A0AAV4N4R7</accession>